<accession>A0A0N8GP25</accession>
<proteinExistence type="predicted"/>
<dbReference type="AlphaFoldDB" id="A0A0N8GP25"/>
<dbReference type="STRING" id="229921.ADN01_13560"/>
<evidence type="ECO:0000313" key="2">
    <source>
        <dbReference type="Proteomes" id="UP000050501"/>
    </source>
</evidence>
<keyword evidence="2" id="KW-1185">Reference proteome</keyword>
<gene>
    <name evidence="1" type="ORF">ADN01_13560</name>
</gene>
<comment type="caution">
    <text evidence="1">The sequence shown here is derived from an EMBL/GenBank/DDBJ whole genome shotgun (WGS) entry which is preliminary data.</text>
</comment>
<dbReference type="Proteomes" id="UP000050501">
    <property type="component" value="Unassembled WGS sequence"/>
</dbReference>
<dbReference type="OrthoDB" id="163432at2"/>
<dbReference type="EMBL" id="LGCM01000046">
    <property type="protein sequence ID" value="KPL79714.1"/>
    <property type="molecule type" value="Genomic_DNA"/>
</dbReference>
<evidence type="ECO:0000313" key="1">
    <source>
        <dbReference type="EMBL" id="KPL79714.1"/>
    </source>
</evidence>
<organism evidence="1 2">
    <name type="scientific">Levilinea saccharolytica</name>
    <dbReference type="NCBI Taxonomy" id="229921"/>
    <lineage>
        <taxon>Bacteria</taxon>
        <taxon>Bacillati</taxon>
        <taxon>Chloroflexota</taxon>
        <taxon>Anaerolineae</taxon>
        <taxon>Anaerolineales</taxon>
        <taxon>Anaerolineaceae</taxon>
        <taxon>Levilinea</taxon>
    </lineage>
</organism>
<protein>
    <submittedName>
        <fullName evidence="1">Uncharacterized protein</fullName>
    </submittedName>
</protein>
<sequence length="120" mass="13878">MDNKITIIEGPTPTFDDIQDGWALGLNEGPSLYDLALTRLRTFNGPALVQRCYRSWNQQEPIYLHFRNDIGLEERVPIVAARAVDSDEGQVLLLWVRRRPQETEFEIDIDMDDDEEDDLS</sequence>
<dbReference type="RefSeq" id="WP_062417439.1">
    <property type="nucleotide sequence ID" value="NZ_DF967974.1"/>
</dbReference>
<name>A0A0N8GP25_9CHLR</name>
<reference evidence="1 2" key="1">
    <citation type="submission" date="2015-07" db="EMBL/GenBank/DDBJ databases">
        <title>Genome sequence of Levilinea saccharolytica DSM 16555.</title>
        <authorList>
            <person name="Hemp J."/>
            <person name="Ward L.M."/>
            <person name="Pace L.A."/>
            <person name="Fischer W.W."/>
        </authorList>
    </citation>
    <scope>NUCLEOTIDE SEQUENCE [LARGE SCALE GENOMIC DNA]</scope>
    <source>
        <strain evidence="1 2">KIBI-1</strain>
    </source>
</reference>